<dbReference type="GO" id="GO:0004382">
    <property type="term" value="F:GDP phosphatase activity"/>
    <property type="evidence" value="ECO:0007669"/>
    <property type="project" value="TreeGrafter"/>
</dbReference>
<keyword evidence="4" id="KW-0547">Nucleotide-binding</keyword>
<protein>
    <submittedName>
        <fullName evidence="5">Uncharacterized protein</fullName>
    </submittedName>
</protein>
<dbReference type="AlphaFoldDB" id="A0A3P7KXI6"/>
<feature type="active site" description="Proton acceptor" evidence="3">
    <location>
        <position position="36"/>
    </location>
</feature>
<dbReference type="GO" id="GO:0005886">
    <property type="term" value="C:plasma membrane"/>
    <property type="evidence" value="ECO:0007669"/>
    <property type="project" value="TreeGrafter"/>
</dbReference>
<sequence>MYADDLLEELRYALSKIGVTVQSVFSDIRIISGDWEGRYAWISVNYLAKRLRDKTDQTPTPVLETVGALDLGGASTQISFALKPGTVDANLSEYKSQVSSLQLFGETYHLYSSSFLCYGSEASRMRYLATLIENVTDPQSEIISSPCHLRGYEFNLTTEKLFLHSCVDSQLAMITFKRSIKKPKGLPKRLKVIGSGDPEECRRLVSSLFDFTTCEYSSCSFNGVYQPPIRGNFYAFAAFQHQMSFIEFQFPGINLTRSQTQKAVDEYCRMNWQEVRLP</sequence>
<evidence type="ECO:0000313" key="6">
    <source>
        <dbReference type="Proteomes" id="UP000281553"/>
    </source>
</evidence>
<organism evidence="5 6">
    <name type="scientific">Dibothriocephalus latus</name>
    <name type="common">Fish tapeworm</name>
    <name type="synonym">Diphyllobothrium latum</name>
    <dbReference type="NCBI Taxonomy" id="60516"/>
    <lineage>
        <taxon>Eukaryota</taxon>
        <taxon>Metazoa</taxon>
        <taxon>Spiralia</taxon>
        <taxon>Lophotrochozoa</taxon>
        <taxon>Platyhelminthes</taxon>
        <taxon>Cestoda</taxon>
        <taxon>Eucestoda</taxon>
        <taxon>Diphyllobothriidea</taxon>
        <taxon>Diphyllobothriidae</taxon>
        <taxon>Dibothriocephalus</taxon>
    </lineage>
</organism>
<evidence type="ECO:0000256" key="4">
    <source>
        <dbReference type="PIRSR" id="PIRSR600407-2"/>
    </source>
</evidence>
<keyword evidence="4" id="KW-0067">ATP-binding</keyword>
<dbReference type="GO" id="GO:0005524">
    <property type="term" value="F:ATP binding"/>
    <property type="evidence" value="ECO:0007669"/>
    <property type="project" value="UniProtKB-KW"/>
</dbReference>
<dbReference type="Pfam" id="PF01150">
    <property type="entry name" value="GDA1_CD39"/>
    <property type="match status" value="1"/>
</dbReference>
<dbReference type="PANTHER" id="PTHR11782:SF83">
    <property type="entry name" value="GUANOSINE-DIPHOSPHATASE"/>
    <property type="match status" value="1"/>
</dbReference>
<dbReference type="GO" id="GO:0045134">
    <property type="term" value="F:UDP phosphatase activity"/>
    <property type="evidence" value="ECO:0007669"/>
    <property type="project" value="TreeGrafter"/>
</dbReference>
<accession>A0A3P7KXI6</accession>
<dbReference type="Gene3D" id="3.30.420.150">
    <property type="entry name" value="Exopolyphosphatase. Domain 2"/>
    <property type="match status" value="1"/>
</dbReference>
<dbReference type="PANTHER" id="PTHR11782">
    <property type="entry name" value="ADENOSINE/GUANOSINE DIPHOSPHATASE"/>
    <property type="match status" value="1"/>
</dbReference>
<dbReference type="Proteomes" id="UP000281553">
    <property type="component" value="Unassembled WGS sequence"/>
</dbReference>
<feature type="binding site" evidence="4">
    <location>
        <begin position="73"/>
        <end position="77"/>
    </location>
    <ligand>
        <name>ATP</name>
        <dbReference type="ChEBI" id="CHEBI:30616"/>
    </ligand>
</feature>
<dbReference type="EMBL" id="UYRU01047883">
    <property type="protein sequence ID" value="VDN09835.1"/>
    <property type="molecule type" value="Genomic_DNA"/>
</dbReference>
<evidence type="ECO:0000256" key="3">
    <source>
        <dbReference type="PIRSR" id="PIRSR600407-1"/>
    </source>
</evidence>
<evidence type="ECO:0000256" key="1">
    <source>
        <dbReference type="ARBA" id="ARBA00009283"/>
    </source>
</evidence>
<reference evidence="5 6" key="1">
    <citation type="submission" date="2018-11" db="EMBL/GenBank/DDBJ databases">
        <authorList>
            <consortium name="Pathogen Informatics"/>
        </authorList>
    </citation>
    <scope>NUCLEOTIDE SEQUENCE [LARGE SCALE GENOMIC DNA]</scope>
</reference>
<name>A0A3P7KXI6_DIBLA</name>
<dbReference type="GO" id="GO:0017111">
    <property type="term" value="F:ribonucleoside triphosphate phosphatase activity"/>
    <property type="evidence" value="ECO:0007669"/>
    <property type="project" value="TreeGrafter"/>
</dbReference>
<gene>
    <name evidence="5" type="ORF">DILT_LOCUS5666</name>
</gene>
<evidence type="ECO:0000256" key="2">
    <source>
        <dbReference type="ARBA" id="ARBA00022801"/>
    </source>
</evidence>
<evidence type="ECO:0000313" key="5">
    <source>
        <dbReference type="EMBL" id="VDN09835.1"/>
    </source>
</evidence>
<keyword evidence="2" id="KW-0378">Hydrolase</keyword>
<keyword evidence="6" id="KW-1185">Reference proteome</keyword>
<dbReference type="InterPro" id="IPR000407">
    <property type="entry name" value="GDA1_CD39_NTPase"/>
</dbReference>
<dbReference type="GO" id="GO:0009134">
    <property type="term" value="P:nucleoside diphosphate catabolic process"/>
    <property type="evidence" value="ECO:0007669"/>
    <property type="project" value="TreeGrafter"/>
</dbReference>
<dbReference type="OrthoDB" id="6372431at2759"/>
<proteinExistence type="inferred from homology"/>
<comment type="similarity">
    <text evidence="1">Belongs to the GDA1/CD39 NTPase family.</text>
</comment>